<dbReference type="Gene3D" id="2.120.10.30">
    <property type="entry name" value="TolB, C-terminal domain"/>
    <property type="match status" value="1"/>
</dbReference>
<dbReference type="InterPro" id="IPR000742">
    <property type="entry name" value="EGF"/>
</dbReference>
<evidence type="ECO:0000259" key="3">
    <source>
        <dbReference type="SMART" id="SM00181"/>
    </source>
</evidence>
<gene>
    <name evidence="4" type="ORF">MBJ925_LOCUS7773</name>
</gene>
<reference evidence="4" key="1">
    <citation type="submission" date="2021-02" db="EMBL/GenBank/DDBJ databases">
        <authorList>
            <person name="Nowell W R."/>
        </authorList>
    </citation>
    <scope>NUCLEOTIDE SEQUENCE</scope>
</reference>
<dbReference type="InterPro" id="IPR011042">
    <property type="entry name" value="6-blade_b-propeller_TolB-like"/>
</dbReference>
<evidence type="ECO:0000256" key="1">
    <source>
        <dbReference type="ARBA" id="ARBA00022536"/>
    </source>
</evidence>
<dbReference type="AlphaFoldDB" id="A0A816MCU4"/>
<protein>
    <recommendedName>
        <fullName evidence="3">EGF-like domain-containing protein</fullName>
    </recommendedName>
</protein>
<name>A0A816MCU4_9BILA</name>
<feature type="non-terminal residue" evidence="4">
    <location>
        <position position="215"/>
    </location>
</feature>
<feature type="domain" description="EGF-like" evidence="3">
    <location>
        <begin position="91"/>
        <end position="143"/>
    </location>
</feature>
<dbReference type="Gene3D" id="2.10.25.10">
    <property type="entry name" value="Laminin"/>
    <property type="match status" value="2"/>
</dbReference>
<dbReference type="Pfam" id="PF12947">
    <property type="entry name" value="EGF_3"/>
    <property type="match status" value="1"/>
</dbReference>
<keyword evidence="1" id="KW-0245">EGF-like domain</keyword>
<proteinExistence type="predicted"/>
<feature type="non-terminal residue" evidence="4">
    <location>
        <position position="1"/>
    </location>
</feature>
<accession>A0A816MCU4</accession>
<feature type="domain" description="EGF-like" evidence="3">
    <location>
        <begin position="46"/>
        <end position="89"/>
    </location>
</feature>
<evidence type="ECO:0000313" key="4">
    <source>
        <dbReference type="EMBL" id="CAF1991114.1"/>
    </source>
</evidence>
<dbReference type="SMART" id="SM00181">
    <property type="entry name" value="EGF"/>
    <property type="match status" value="3"/>
</dbReference>
<comment type="caution">
    <text evidence="4">The sequence shown here is derived from an EMBL/GenBank/DDBJ whole genome shotgun (WGS) entry which is preliminary data.</text>
</comment>
<dbReference type="SUPFAM" id="SSF63825">
    <property type="entry name" value="YWTD domain"/>
    <property type="match status" value="1"/>
</dbReference>
<organism evidence="4 5">
    <name type="scientific">Rotaria magnacalcarata</name>
    <dbReference type="NCBI Taxonomy" id="392030"/>
    <lineage>
        <taxon>Eukaryota</taxon>
        <taxon>Metazoa</taxon>
        <taxon>Spiralia</taxon>
        <taxon>Gnathifera</taxon>
        <taxon>Rotifera</taxon>
        <taxon>Eurotatoria</taxon>
        <taxon>Bdelloidea</taxon>
        <taxon>Philodinida</taxon>
        <taxon>Philodinidae</taxon>
        <taxon>Rotaria</taxon>
    </lineage>
</organism>
<dbReference type="Proteomes" id="UP000663824">
    <property type="component" value="Unassembled WGS sequence"/>
</dbReference>
<sequence>GCSNNNGGCDPKATCSHDATTNAVKCTCKAGYTNTGSAVNVVCKDSCTVNNGGCDANAICSYNATTNAVKCSCKGGYTNTGSSVNVVCKDSCAINNGDCGASATCSYNATINAVACTCTDGYIYTVSASEDIHTETDSLIICNWGNGRVVRWSRRSGTTQGEILIGNIACGGLAMDEQRYLYVSDHVKGEVRRYKFGENIGTLVAGGNGQNSGLN</sequence>
<keyword evidence="2" id="KW-1015">Disulfide bond</keyword>
<dbReference type="InterPro" id="IPR024731">
    <property type="entry name" value="NELL2-like_EGF"/>
</dbReference>
<dbReference type="SUPFAM" id="SSF57196">
    <property type="entry name" value="EGF/Laminin"/>
    <property type="match status" value="2"/>
</dbReference>
<dbReference type="EMBL" id="CAJNRE010002790">
    <property type="protein sequence ID" value="CAF1991114.1"/>
    <property type="molecule type" value="Genomic_DNA"/>
</dbReference>
<evidence type="ECO:0000256" key="2">
    <source>
        <dbReference type="ARBA" id="ARBA00023157"/>
    </source>
</evidence>
<feature type="domain" description="EGF-like" evidence="3">
    <location>
        <begin position="1"/>
        <end position="44"/>
    </location>
</feature>
<evidence type="ECO:0000313" key="5">
    <source>
        <dbReference type="Proteomes" id="UP000663824"/>
    </source>
</evidence>